<dbReference type="AlphaFoldDB" id="A0A9C9NII6"/>
<keyword evidence="1" id="KW-1133">Transmembrane helix</keyword>
<accession>A0A9C9NII6</accession>
<keyword evidence="1" id="KW-0472">Membrane</keyword>
<evidence type="ECO:0000313" key="3">
    <source>
        <dbReference type="Proteomes" id="UP000885680"/>
    </source>
</evidence>
<gene>
    <name evidence="2" type="ORF">ENH89_17245</name>
</gene>
<protein>
    <submittedName>
        <fullName evidence="2">Uncharacterized protein</fullName>
    </submittedName>
</protein>
<sequence>MIDVFQFINDIGLVGVAALIIWGGLKRKWVFGWTHEEVKTDLRQQLDRIAQDRDDWRALALKGTEFAERFATQFAEDTEGGG</sequence>
<comment type="caution">
    <text evidence="2">The sequence shown here is derived from an EMBL/GenBank/DDBJ whole genome shotgun (WGS) entry which is preliminary data.</text>
</comment>
<evidence type="ECO:0000313" key="2">
    <source>
        <dbReference type="EMBL" id="HEU02038.1"/>
    </source>
</evidence>
<feature type="transmembrane region" description="Helical" evidence="1">
    <location>
        <begin position="6"/>
        <end position="25"/>
    </location>
</feature>
<name>A0A9C9NII6_9HYPH</name>
<keyword evidence="1" id="KW-0812">Transmembrane</keyword>
<reference evidence="2" key="1">
    <citation type="journal article" date="2020" name="mSystems">
        <title>Genome- and Community-Level Interaction Insights into Carbon Utilization and Element Cycling Functions of Hydrothermarchaeota in Hydrothermal Sediment.</title>
        <authorList>
            <person name="Zhou Z."/>
            <person name="Liu Y."/>
            <person name="Xu W."/>
            <person name="Pan J."/>
            <person name="Luo Z.H."/>
            <person name="Li M."/>
        </authorList>
    </citation>
    <scope>NUCLEOTIDE SEQUENCE</scope>
    <source>
        <strain evidence="2">HyVt-347</strain>
    </source>
</reference>
<proteinExistence type="predicted"/>
<evidence type="ECO:0000256" key="1">
    <source>
        <dbReference type="SAM" id="Phobius"/>
    </source>
</evidence>
<dbReference type="EMBL" id="DRGN01000250">
    <property type="protein sequence ID" value="HEU02038.1"/>
    <property type="molecule type" value="Genomic_DNA"/>
</dbReference>
<dbReference type="Proteomes" id="UP000885680">
    <property type="component" value="Unassembled WGS sequence"/>
</dbReference>
<organism evidence="2 3">
    <name type="scientific">Aurantimonas coralicida</name>
    <dbReference type="NCBI Taxonomy" id="182270"/>
    <lineage>
        <taxon>Bacteria</taxon>
        <taxon>Pseudomonadati</taxon>
        <taxon>Pseudomonadota</taxon>
        <taxon>Alphaproteobacteria</taxon>
        <taxon>Hyphomicrobiales</taxon>
        <taxon>Aurantimonadaceae</taxon>
        <taxon>Aurantimonas</taxon>
    </lineage>
</organism>